<sequence>MNVLLEPFSYEYMLNAMWVSA</sequence>
<gene>
    <name evidence="1" type="ORF">Q604_UNBC00766G0001</name>
</gene>
<protein>
    <submittedName>
        <fullName evidence="1">Uncharacterized protein</fullName>
    </submittedName>
</protein>
<feature type="non-terminal residue" evidence="1">
    <location>
        <position position="21"/>
    </location>
</feature>
<accession>W1YRW9</accession>
<comment type="caution">
    <text evidence="1">The sequence shown here is derived from an EMBL/GenBank/DDBJ whole genome shotgun (WGS) entry which is preliminary data.</text>
</comment>
<dbReference type="EMBL" id="AZMM01000766">
    <property type="protein sequence ID" value="ETJ45232.1"/>
    <property type="molecule type" value="Genomic_DNA"/>
</dbReference>
<proteinExistence type="predicted"/>
<evidence type="ECO:0000313" key="1">
    <source>
        <dbReference type="EMBL" id="ETJ45232.1"/>
    </source>
</evidence>
<reference evidence="1" key="1">
    <citation type="submission" date="2013-12" db="EMBL/GenBank/DDBJ databases">
        <title>A Varibaculum cambriense genome reconstructed from a premature infant gut community with otherwise low bacterial novelty that shifts toward anaerobic metabolism during the third week of life.</title>
        <authorList>
            <person name="Brown C.T."/>
            <person name="Sharon I."/>
            <person name="Thomas B.C."/>
            <person name="Castelle C.J."/>
            <person name="Morowitz M.J."/>
            <person name="Banfield J.F."/>
        </authorList>
    </citation>
    <scope>NUCLEOTIDE SEQUENCE</scope>
</reference>
<name>W1YRW9_9ZZZZ</name>
<organism evidence="1">
    <name type="scientific">human gut metagenome</name>
    <dbReference type="NCBI Taxonomy" id="408170"/>
    <lineage>
        <taxon>unclassified sequences</taxon>
        <taxon>metagenomes</taxon>
        <taxon>organismal metagenomes</taxon>
    </lineage>
</organism>
<dbReference type="AlphaFoldDB" id="W1YRW9"/>